<sequence length="44" mass="5079">MRINASQVERYSQALIFLLANLIYFHLELQILPVTFTKLSTKGP</sequence>
<name>A0A0A9B395_ARUDO</name>
<evidence type="ECO:0000256" key="1">
    <source>
        <dbReference type="SAM" id="Phobius"/>
    </source>
</evidence>
<organism evidence="2">
    <name type="scientific">Arundo donax</name>
    <name type="common">Giant reed</name>
    <name type="synonym">Donax arundinaceus</name>
    <dbReference type="NCBI Taxonomy" id="35708"/>
    <lineage>
        <taxon>Eukaryota</taxon>
        <taxon>Viridiplantae</taxon>
        <taxon>Streptophyta</taxon>
        <taxon>Embryophyta</taxon>
        <taxon>Tracheophyta</taxon>
        <taxon>Spermatophyta</taxon>
        <taxon>Magnoliopsida</taxon>
        <taxon>Liliopsida</taxon>
        <taxon>Poales</taxon>
        <taxon>Poaceae</taxon>
        <taxon>PACMAD clade</taxon>
        <taxon>Arundinoideae</taxon>
        <taxon>Arundineae</taxon>
        <taxon>Arundo</taxon>
    </lineage>
</organism>
<proteinExistence type="predicted"/>
<keyword evidence="1" id="KW-0472">Membrane</keyword>
<accession>A0A0A9B395</accession>
<dbReference type="AlphaFoldDB" id="A0A0A9B395"/>
<feature type="transmembrane region" description="Helical" evidence="1">
    <location>
        <begin position="12"/>
        <end position="32"/>
    </location>
</feature>
<reference evidence="2" key="1">
    <citation type="submission" date="2014-09" db="EMBL/GenBank/DDBJ databases">
        <authorList>
            <person name="Magalhaes I.L.F."/>
            <person name="Oliveira U."/>
            <person name="Santos F.R."/>
            <person name="Vidigal T.H.D.A."/>
            <person name="Brescovit A.D."/>
            <person name="Santos A.J."/>
        </authorList>
    </citation>
    <scope>NUCLEOTIDE SEQUENCE</scope>
    <source>
        <tissue evidence="2">Shoot tissue taken approximately 20 cm above the soil surface</tissue>
    </source>
</reference>
<evidence type="ECO:0000313" key="2">
    <source>
        <dbReference type="EMBL" id="JAD57856.1"/>
    </source>
</evidence>
<protein>
    <submittedName>
        <fullName evidence="2">Uncharacterized protein</fullName>
    </submittedName>
</protein>
<reference evidence="2" key="2">
    <citation type="journal article" date="2015" name="Data Brief">
        <title>Shoot transcriptome of the giant reed, Arundo donax.</title>
        <authorList>
            <person name="Barrero R.A."/>
            <person name="Guerrero F.D."/>
            <person name="Moolhuijzen P."/>
            <person name="Goolsby J.A."/>
            <person name="Tidwell J."/>
            <person name="Bellgard S.E."/>
            <person name="Bellgard M.I."/>
        </authorList>
    </citation>
    <scope>NUCLEOTIDE SEQUENCE</scope>
    <source>
        <tissue evidence="2">Shoot tissue taken approximately 20 cm above the soil surface</tissue>
    </source>
</reference>
<dbReference type="EMBL" id="GBRH01240039">
    <property type="protein sequence ID" value="JAD57856.1"/>
    <property type="molecule type" value="Transcribed_RNA"/>
</dbReference>
<keyword evidence="1" id="KW-1133">Transmembrane helix</keyword>
<keyword evidence="1" id="KW-0812">Transmembrane</keyword>